<dbReference type="InterPro" id="IPR036291">
    <property type="entry name" value="NAD(P)-bd_dom_sf"/>
</dbReference>
<dbReference type="InterPro" id="IPR001509">
    <property type="entry name" value="Epimerase_deHydtase"/>
</dbReference>
<dbReference type="SUPFAM" id="SSF51735">
    <property type="entry name" value="NAD(P)-binding Rossmann-fold domains"/>
    <property type="match status" value="1"/>
</dbReference>
<dbReference type="CDD" id="cd05253">
    <property type="entry name" value="UDP_GE_SDE_e"/>
    <property type="match status" value="1"/>
</dbReference>
<reference evidence="3 4" key="1">
    <citation type="journal article" date="2013" name="Gut Pathog.">
        <title>Evidence of a new metabolic capacity in an emerging diarrheal pathogen: lessons from the draft genomes of Vibrio fluvialis strains PG41 and I21563.</title>
        <authorList>
            <person name="Khatri I."/>
            <person name="Mahajan S."/>
            <person name="Dureja C."/>
            <person name="Subramanian S."/>
            <person name="Raychaudhuri S."/>
        </authorList>
    </citation>
    <scope>NUCLEOTIDE SEQUENCE [LARGE SCALE GENOMIC DNA]</scope>
    <source>
        <strain evidence="3 4">PG41</strain>
    </source>
</reference>
<dbReference type="EMBL" id="ASXS01000034">
    <property type="protein sequence ID" value="EPP19366.1"/>
    <property type="molecule type" value="Genomic_DNA"/>
</dbReference>
<name>S7J6B3_VIBFL</name>
<sequence length="334" mass="37232">MKYLVTGAAGFIGSAVVERLCAEGHDVVGIDNLNDYYDVALKDARLERAAHERFSFLEMDIADREAIADLFAAEQFDKVIHLAAQAGVRYSIDNPMSYADSNLVGHLTILEGCRHHKIKHLVYASSSSVYGLNRKTPFNTSDSVDHPISLYAATKKSNELMAHTYSHLYGVPTTGLRFFTVYGPWGRPDMALFKFTKAIINGDAIDVYNNGDMMRDFTYIDDIVEGILRIKDVVPEPNAEWCVEAGSPATSSAPYRVYNIGHGSPVKLMDYIKALESALGIEAKKNMLPMQPGDVYVTYADTQDLFNATQYKPQMGVEQGVANFVKWYKEFYSV</sequence>
<dbReference type="PANTHER" id="PTHR43574">
    <property type="entry name" value="EPIMERASE-RELATED"/>
    <property type="match status" value="1"/>
</dbReference>
<comment type="caution">
    <text evidence="3">The sequence shown here is derived from an EMBL/GenBank/DDBJ whole genome shotgun (WGS) entry which is preliminary data.</text>
</comment>
<gene>
    <name evidence="3" type="ORF">L910_3355</name>
</gene>
<dbReference type="AlphaFoldDB" id="S7J6B3"/>
<dbReference type="Gene3D" id="3.40.50.720">
    <property type="entry name" value="NAD(P)-binding Rossmann-like Domain"/>
    <property type="match status" value="1"/>
</dbReference>
<evidence type="ECO:0000313" key="3">
    <source>
        <dbReference type="EMBL" id="EPP19366.1"/>
    </source>
</evidence>
<protein>
    <submittedName>
        <fullName evidence="3">dTDP-glucose 4,6-dehydratase</fullName>
    </submittedName>
</protein>
<dbReference type="Pfam" id="PF01370">
    <property type="entry name" value="Epimerase"/>
    <property type="match status" value="1"/>
</dbReference>
<keyword evidence="1" id="KW-0520">NAD</keyword>
<dbReference type="PATRIC" id="fig|1336752.4.peg.4719"/>
<feature type="domain" description="NAD-dependent epimerase/dehydratase" evidence="2">
    <location>
        <begin position="4"/>
        <end position="230"/>
    </location>
</feature>
<dbReference type="Proteomes" id="UP000014854">
    <property type="component" value="Unassembled WGS sequence"/>
</dbReference>
<dbReference type="RefSeq" id="WP_020332552.1">
    <property type="nucleotide sequence ID" value="NZ_ASXS01000034.1"/>
</dbReference>
<organism evidence="3 4">
    <name type="scientific">Vibrio fluvialis PG41</name>
    <dbReference type="NCBI Taxonomy" id="1336752"/>
    <lineage>
        <taxon>Bacteria</taxon>
        <taxon>Pseudomonadati</taxon>
        <taxon>Pseudomonadota</taxon>
        <taxon>Gammaproteobacteria</taxon>
        <taxon>Vibrionales</taxon>
        <taxon>Vibrionaceae</taxon>
        <taxon>Vibrio</taxon>
    </lineage>
</organism>
<evidence type="ECO:0000259" key="2">
    <source>
        <dbReference type="Pfam" id="PF01370"/>
    </source>
</evidence>
<proteinExistence type="predicted"/>
<evidence type="ECO:0000256" key="1">
    <source>
        <dbReference type="ARBA" id="ARBA00023027"/>
    </source>
</evidence>
<evidence type="ECO:0000313" key="4">
    <source>
        <dbReference type="Proteomes" id="UP000014854"/>
    </source>
</evidence>
<dbReference type="PRINTS" id="PR01713">
    <property type="entry name" value="NUCEPIMERASE"/>
</dbReference>
<accession>S7J6B3</accession>